<dbReference type="RefSeq" id="WP_163346685.1">
    <property type="nucleotide sequence ID" value="NZ_CP048409.1"/>
</dbReference>
<dbReference type="Proteomes" id="UP000474630">
    <property type="component" value="Chromosome"/>
</dbReference>
<evidence type="ECO:0000259" key="5">
    <source>
        <dbReference type="Pfam" id="PF17678"/>
    </source>
</evidence>
<comment type="subunit">
    <text evidence="2">Monomer.</text>
</comment>
<dbReference type="PANTHER" id="PTHR12143:SF43">
    <property type="entry name" value="PUTATIVE-RELATED"/>
    <property type="match status" value="1"/>
</dbReference>
<keyword evidence="7" id="KW-1185">Reference proteome</keyword>
<dbReference type="EMBL" id="CP048409">
    <property type="protein sequence ID" value="QIA08599.1"/>
    <property type="molecule type" value="Genomic_DNA"/>
</dbReference>
<feature type="domain" description="Glycosyl hydrolase family 92" evidence="4">
    <location>
        <begin position="228"/>
        <end position="717"/>
    </location>
</feature>
<evidence type="ECO:0000313" key="7">
    <source>
        <dbReference type="Proteomes" id="UP000474630"/>
    </source>
</evidence>
<sequence>MKNLLLFLFILISFSCSQKQQEKPVKDFTEYVDPTIGNVGHILQPTRPTVQLPNQMTRMTPDRADYMDDQISSFPLNVISHRVAQAFFIKPIAGELSENCWSKRLTWDHDLEVNLPWYYMTELIEEEVTVEYTAGKKSGIFRFQFPANQKANLLLGHYYKEGQYSFSENNAISGVEFFRNVKIYVYAEVANKYDIKKDEDNRLVVSSVADNTQALEFKYATSFISKEQAQKNFKAELEGTTFDELKNQGKLAWDKVINQIEVKGGTEAHKRSFYTALYRCYERMVDITEDGRYFSGFDNQIHQSTRPFYVDDWVWDTYLAHHPLRSILQPDVEADMLQSYVNMYEQSGWLPTFPVIYGDHTCMNGFHSTISFLDAYRKGIRNFDVATAFEGMLKNAEEATMLPWRNGEKCGLDDFYHEKGFYPALAPGEKETVQRVHPFENRQSVAITLGHSYDDWALSQMAGELGEEKVQKTFAQRASNYKKLWHPEQKMFLPKDENGNWIDIDPKFDGGMGARAYYDENNGWTYRWQTQQDINGLIELFGGIEPFESGLDQHFRESLGRSKYEFWSKLPDATGLVGQFSMGNEPSFHIPYLFNFTNSPWKTQKWTRFLLDTWFKDNVFGIPGDEDGGGMSAFVVFSAMGFYPVTPGIPEYTITSPLFEEVTINLENGNKFKVCAAGLSVEKKYIQSARLNGKTMEKPWFTHEDLMSGGVLELEMGRLPNKKLWN</sequence>
<evidence type="ECO:0000256" key="2">
    <source>
        <dbReference type="ARBA" id="ARBA00011245"/>
    </source>
</evidence>
<dbReference type="PROSITE" id="PS51257">
    <property type="entry name" value="PROKAR_LIPOPROTEIN"/>
    <property type="match status" value="1"/>
</dbReference>
<organism evidence="6 7">
    <name type="scientific">Draconibacterium halophilum</name>
    <dbReference type="NCBI Taxonomy" id="2706887"/>
    <lineage>
        <taxon>Bacteria</taxon>
        <taxon>Pseudomonadati</taxon>
        <taxon>Bacteroidota</taxon>
        <taxon>Bacteroidia</taxon>
        <taxon>Marinilabiliales</taxon>
        <taxon>Prolixibacteraceae</taxon>
        <taxon>Draconibacterium</taxon>
    </lineage>
</organism>
<dbReference type="InterPro" id="IPR008928">
    <property type="entry name" value="6-hairpin_glycosidase_sf"/>
</dbReference>
<evidence type="ECO:0000313" key="6">
    <source>
        <dbReference type="EMBL" id="QIA08599.1"/>
    </source>
</evidence>
<dbReference type="GO" id="GO:0005829">
    <property type="term" value="C:cytosol"/>
    <property type="evidence" value="ECO:0007669"/>
    <property type="project" value="TreeGrafter"/>
</dbReference>
<dbReference type="PANTHER" id="PTHR12143">
    <property type="entry name" value="PEPTIDE N-GLYCANASE PNGASE -RELATED"/>
    <property type="match status" value="1"/>
</dbReference>
<dbReference type="NCBIfam" id="TIGR01180">
    <property type="entry name" value="aman2_put"/>
    <property type="match status" value="1"/>
</dbReference>
<dbReference type="KEGG" id="drc:G0Q07_13115"/>
<dbReference type="InterPro" id="IPR012939">
    <property type="entry name" value="Glyco_hydro_92"/>
</dbReference>
<dbReference type="Gene3D" id="3.30.2080.10">
    <property type="entry name" value="GH92 mannosidase domain"/>
    <property type="match status" value="1"/>
</dbReference>
<dbReference type="InterPro" id="IPR041371">
    <property type="entry name" value="GH92_N"/>
</dbReference>
<name>A0A6C0REN0_9BACT</name>
<keyword evidence="3" id="KW-0106">Calcium</keyword>
<dbReference type="GO" id="GO:0006516">
    <property type="term" value="P:glycoprotein catabolic process"/>
    <property type="evidence" value="ECO:0007669"/>
    <property type="project" value="TreeGrafter"/>
</dbReference>
<dbReference type="Gene3D" id="2.70.98.10">
    <property type="match status" value="1"/>
</dbReference>
<proteinExistence type="predicted"/>
<comment type="cofactor">
    <cofactor evidence="1">
        <name>Ca(2+)</name>
        <dbReference type="ChEBI" id="CHEBI:29108"/>
    </cofactor>
</comment>
<keyword evidence="6" id="KW-0378">Hydrolase</keyword>
<dbReference type="InterPro" id="IPR050883">
    <property type="entry name" value="PNGase"/>
</dbReference>
<evidence type="ECO:0000256" key="1">
    <source>
        <dbReference type="ARBA" id="ARBA00001913"/>
    </source>
</evidence>
<protein>
    <submittedName>
        <fullName evidence="6">Glycoside hydrolase family 92 protein</fullName>
    </submittedName>
</protein>
<dbReference type="InterPro" id="IPR014718">
    <property type="entry name" value="GH-type_carb-bd"/>
</dbReference>
<dbReference type="Gene3D" id="1.20.1610.10">
    <property type="entry name" value="alpha-1,2-mannosidases domains"/>
    <property type="match status" value="1"/>
</dbReference>
<dbReference type="GO" id="GO:0000224">
    <property type="term" value="F:peptide-N4-(N-acetyl-beta-glucosaminyl)asparagine amidase activity"/>
    <property type="evidence" value="ECO:0007669"/>
    <property type="project" value="TreeGrafter"/>
</dbReference>
<dbReference type="FunFam" id="3.30.2080.10:FF:000001">
    <property type="entry name" value="Alpha-1,2-mannosidase subfamily"/>
    <property type="match status" value="1"/>
</dbReference>
<evidence type="ECO:0000256" key="3">
    <source>
        <dbReference type="ARBA" id="ARBA00022837"/>
    </source>
</evidence>
<dbReference type="InterPro" id="IPR005887">
    <property type="entry name" value="GH92_a_mannosidase_put"/>
</dbReference>
<reference evidence="6 7" key="1">
    <citation type="submission" date="2020-02" db="EMBL/GenBank/DDBJ databases">
        <title>Genome sequencing for Draconibacterium sp. strain M1.</title>
        <authorList>
            <person name="Park S.-J."/>
        </authorList>
    </citation>
    <scope>NUCLEOTIDE SEQUENCE [LARGE SCALE GENOMIC DNA]</scope>
    <source>
        <strain evidence="6 7">M1</strain>
    </source>
</reference>
<dbReference type="AlphaFoldDB" id="A0A6C0REN0"/>
<dbReference type="Pfam" id="PF17678">
    <property type="entry name" value="Glyco_hydro_92N"/>
    <property type="match status" value="1"/>
</dbReference>
<dbReference type="SUPFAM" id="SSF48208">
    <property type="entry name" value="Six-hairpin glycosidases"/>
    <property type="match status" value="1"/>
</dbReference>
<dbReference type="Pfam" id="PF07971">
    <property type="entry name" value="Glyco_hydro_92"/>
    <property type="match status" value="1"/>
</dbReference>
<dbReference type="Gene3D" id="1.20.1050.60">
    <property type="entry name" value="alpha-1,2-mannosidase"/>
    <property type="match status" value="1"/>
</dbReference>
<gene>
    <name evidence="6" type="ORF">G0Q07_13115</name>
</gene>
<dbReference type="GO" id="GO:0005975">
    <property type="term" value="P:carbohydrate metabolic process"/>
    <property type="evidence" value="ECO:0007669"/>
    <property type="project" value="InterPro"/>
</dbReference>
<feature type="domain" description="Glycosyl hydrolase family 92 N-terminal" evidence="5">
    <location>
        <begin position="31"/>
        <end position="192"/>
    </location>
</feature>
<dbReference type="GO" id="GO:0030246">
    <property type="term" value="F:carbohydrate binding"/>
    <property type="evidence" value="ECO:0007669"/>
    <property type="project" value="InterPro"/>
</dbReference>
<evidence type="ECO:0000259" key="4">
    <source>
        <dbReference type="Pfam" id="PF07971"/>
    </source>
</evidence>
<accession>A0A6C0REN0</accession>